<name>A0A2G4EXC4_9CYAN</name>
<dbReference type="EMBL" id="NXIB02000117">
    <property type="protein sequence ID" value="PHX54179.1"/>
    <property type="molecule type" value="Genomic_DNA"/>
</dbReference>
<accession>A0A2G4EXC4</accession>
<keyword evidence="2" id="KW-1185">Reference proteome</keyword>
<protein>
    <submittedName>
        <fullName evidence="1">Uncharacterized protein</fullName>
    </submittedName>
</protein>
<gene>
    <name evidence="1" type="ORF">CP500_017495</name>
</gene>
<proteinExistence type="predicted"/>
<dbReference type="Proteomes" id="UP000226442">
    <property type="component" value="Unassembled WGS sequence"/>
</dbReference>
<sequence length="59" mass="6683">MNRGAYDEDAELFSRSKSDIATAKAVNTFLIAETIDFIAFFLLPTSVFQLRFSLYSNPK</sequence>
<evidence type="ECO:0000313" key="1">
    <source>
        <dbReference type="EMBL" id="PHX54179.1"/>
    </source>
</evidence>
<organism evidence="1 2">
    <name type="scientific">Tychonema bourrellyi FEM_GT703</name>
    <dbReference type="NCBI Taxonomy" id="2040638"/>
    <lineage>
        <taxon>Bacteria</taxon>
        <taxon>Bacillati</taxon>
        <taxon>Cyanobacteriota</taxon>
        <taxon>Cyanophyceae</taxon>
        <taxon>Oscillatoriophycideae</taxon>
        <taxon>Oscillatoriales</taxon>
        <taxon>Microcoleaceae</taxon>
        <taxon>Tychonema</taxon>
    </lineage>
</organism>
<dbReference type="AlphaFoldDB" id="A0A2G4EXC4"/>
<comment type="caution">
    <text evidence="1">The sequence shown here is derived from an EMBL/GenBank/DDBJ whole genome shotgun (WGS) entry which is preliminary data.</text>
</comment>
<evidence type="ECO:0000313" key="2">
    <source>
        <dbReference type="Proteomes" id="UP000226442"/>
    </source>
</evidence>
<reference evidence="1" key="1">
    <citation type="submission" date="2017-10" db="EMBL/GenBank/DDBJ databases">
        <title>Draft genome sequence of the planktic cyanobacteria Tychonema bourrellyi isolated from alpine lentic freshwater.</title>
        <authorList>
            <person name="Tett A."/>
            <person name="Armanini F."/>
            <person name="Asnicar F."/>
            <person name="Boscaini A."/>
            <person name="Pasolli E."/>
            <person name="Zolfo M."/>
            <person name="Donati C."/>
            <person name="Salmaso N."/>
            <person name="Segata N."/>
        </authorList>
    </citation>
    <scope>NUCLEOTIDE SEQUENCE</scope>
    <source>
        <strain evidence="1">FEM_GT703</strain>
    </source>
</reference>